<keyword evidence="12 16" id="KW-0560">Oxidoreductase</keyword>
<dbReference type="InterPro" id="IPR016169">
    <property type="entry name" value="FAD-bd_PCMH_sub2"/>
</dbReference>
<dbReference type="Proteomes" id="UP000178406">
    <property type="component" value="Unassembled WGS sequence"/>
</dbReference>
<keyword evidence="8 16" id="KW-0274">FAD</keyword>
<comment type="similarity">
    <text evidence="16">Belongs to the MurB family.</text>
</comment>
<dbReference type="InterPro" id="IPR036318">
    <property type="entry name" value="FAD-bd_PCMH-like_sf"/>
</dbReference>
<dbReference type="Pfam" id="PF02873">
    <property type="entry name" value="MurB_C"/>
    <property type="match status" value="1"/>
</dbReference>
<organism evidence="18 19">
    <name type="scientific">Candidatus Giovannonibacteria bacterium RIFCSPHIGHO2_02_FULL_46_20</name>
    <dbReference type="NCBI Taxonomy" id="1798338"/>
    <lineage>
        <taxon>Bacteria</taxon>
        <taxon>Candidatus Giovannoniibacteriota</taxon>
    </lineage>
</organism>
<protein>
    <recommendedName>
        <fullName evidence="16">UDP-N-acetylenolpyruvoylglucosamine reductase</fullName>
        <ecNumber evidence="16">1.3.1.98</ecNumber>
    </recommendedName>
    <alternativeName>
        <fullName evidence="16">UDP-N-acetylmuramate dehydrogenase</fullName>
    </alternativeName>
</protein>
<dbReference type="GO" id="GO:0009252">
    <property type="term" value="P:peptidoglycan biosynthetic process"/>
    <property type="evidence" value="ECO:0007669"/>
    <property type="project" value="UniProtKB-UniRule"/>
</dbReference>
<feature type="domain" description="FAD-binding PCMH-type" evidence="17">
    <location>
        <begin position="17"/>
        <end position="211"/>
    </location>
</feature>
<gene>
    <name evidence="16" type="primary">murB</name>
    <name evidence="18" type="ORF">A3J56_01660</name>
</gene>
<evidence type="ECO:0000256" key="10">
    <source>
        <dbReference type="ARBA" id="ARBA00022960"/>
    </source>
</evidence>
<evidence type="ECO:0000313" key="18">
    <source>
        <dbReference type="EMBL" id="OGF74027.1"/>
    </source>
</evidence>
<reference evidence="18 19" key="1">
    <citation type="journal article" date="2016" name="Nat. Commun.">
        <title>Thousands of microbial genomes shed light on interconnected biogeochemical processes in an aquifer system.</title>
        <authorList>
            <person name="Anantharaman K."/>
            <person name="Brown C.T."/>
            <person name="Hug L.A."/>
            <person name="Sharon I."/>
            <person name="Castelle C.J."/>
            <person name="Probst A.J."/>
            <person name="Thomas B.C."/>
            <person name="Singh A."/>
            <person name="Wilkins M.J."/>
            <person name="Karaoz U."/>
            <person name="Brodie E.L."/>
            <person name="Williams K.H."/>
            <person name="Hubbard S.S."/>
            <person name="Banfield J.F."/>
        </authorList>
    </citation>
    <scope>NUCLEOTIDE SEQUENCE [LARGE SCALE GENOMIC DNA]</scope>
</reference>
<dbReference type="Gene3D" id="3.30.43.10">
    <property type="entry name" value="Uridine Diphospho-n-acetylenolpyruvylglucosamine Reductase, domain 2"/>
    <property type="match status" value="1"/>
</dbReference>
<dbReference type="GO" id="GO:0005829">
    <property type="term" value="C:cytosol"/>
    <property type="evidence" value="ECO:0007669"/>
    <property type="project" value="TreeGrafter"/>
</dbReference>
<evidence type="ECO:0000256" key="8">
    <source>
        <dbReference type="ARBA" id="ARBA00022827"/>
    </source>
</evidence>
<proteinExistence type="inferred from homology"/>
<dbReference type="InterPro" id="IPR006094">
    <property type="entry name" value="Oxid_FAD_bind_N"/>
</dbReference>
<evidence type="ECO:0000256" key="11">
    <source>
        <dbReference type="ARBA" id="ARBA00022984"/>
    </source>
</evidence>
<evidence type="ECO:0000313" key="19">
    <source>
        <dbReference type="Proteomes" id="UP000178406"/>
    </source>
</evidence>
<dbReference type="PROSITE" id="PS51387">
    <property type="entry name" value="FAD_PCMH"/>
    <property type="match status" value="1"/>
</dbReference>
<evidence type="ECO:0000256" key="3">
    <source>
        <dbReference type="ARBA" id="ARBA00004496"/>
    </source>
</evidence>
<dbReference type="GO" id="GO:0071949">
    <property type="term" value="F:FAD binding"/>
    <property type="evidence" value="ECO:0007669"/>
    <property type="project" value="InterPro"/>
</dbReference>
<sequence>MINIHECVSLKPYTVFKIGGPARYFCEIQNAEALQEAVRWAKAHTTPFVVLGSGSNVLVSDNGYPGLVIRLLMRDTEKISDEVLYVAAGASMATVAHFATTCGLGGFEWAIGIPGTIGGSIVGNAGCYGSEMKDVVQTITILECPIFNFQFSINESVSNDLNIENSLKIENGKLNIHETNNKDCNFSYRHSIFKDHPERIIIGAELKLFPRDSAESTALVREYSTKRTITQDIGSPCAGCIFKNPKNDKPGLSISAGQLIDAAGLKGMRVGGAMVSLKHGNFIINTGNATARDVKELISIIKSKVKSAHGVELEEEIRYIG</sequence>
<dbReference type="UniPathway" id="UPA00219"/>
<dbReference type="GO" id="GO:0008360">
    <property type="term" value="P:regulation of cell shape"/>
    <property type="evidence" value="ECO:0007669"/>
    <property type="project" value="UniProtKB-KW"/>
</dbReference>
<keyword evidence="6 16" id="KW-0132">Cell division</keyword>
<evidence type="ECO:0000256" key="9">
    <source>
        <dbReference type="ARBA" id="ARBA00022857"/>
    </source>
</evidence>
<keyword evidence="9 16" id="KW-0521">NADP</keyword>
<evidence type="ECO:0000256" key="1">
    <source>
        <dbReference type="ARBA" id="ARBA00001974"/>
    </source>
</evidence>
<dbReference type="PANTHER" id="PTHR21071">
    <property type="entry name" value="UDP-N-ACETYLENOLPYRUVOYLGLUCOSAMINE REDUCTASE"/>
    <property type="match status" value="1"/>
</dbReference>
<dbReference type="GO" id="GO:0071555">
    <property type="term" value="P:cell wall organization"/>
    <property type="evidence" value="ECO:0007669"/>
    <property type="project" value="UniProtKB-KW"/>
</dbReference>
<keyword evidence="11 16" id="KW-0573">Peptidoglycan synthesis</keyword>
<comment type="caution">
    <text evidence="18">The sequence shown here is derived from an EMBL/GenBank/DDBJ whole genome shotgun (WGS) entry which is preliminary data.</text>
</comment>
<evidence type="ECO:0000256" key="16">
    <source>
        <dbReference type="HAMAP-Rule" id="MF_00037"/>
    </source>
</evidence>
<dbReference type="InterPro" id="IPR036635">
    <property type="entry name" value="MurB_C_sf"/>
</dbReference>
<evidence type="ECO:0000256" key="13">
    <source>
        <dbReference type="ARBA" id="ARBA00023306"/>
    </source>
</evidence>
<dbReference type="GO" id="GO:0008762">
    <property type="term" value="F:UDP-N-acetylmuramate dehydrogenase activity"/>
    <property type="evidence" value="ECO:0007669"/>
    <property type="project" value="UniProtKB-UniRule"/>
</dbReference>
<evidence type="ECO:0000256" key="14">
    <source>
        <dbReference type="ARBA" id="ARBA00023316"/>
    </source>
</evidence>
<feature type="active site" evidence="16">
    <location>
        <position position="189"/>
    </location>
</feature>
<comment type="pathway">
    <text evidence="4 16">Cell wall biogenesis; peptidoglycan biosynthesis.</text>
</comment>
<evidence type="ECO:0000256" key="15">
    <source>
        <dbReference type="ARBA" id="ARBA00048914"/>
    </source>
</evidence>
<dbReference type="GO" id="GO:0051301">
    <property type="term" value="P:cell division"/>
    <property type="evidence" value="ECO:0007669"/>
    <property type="project" value="UniProtKB-KW"/>
</dbReference>
<comment type="function">
    <text evidence="2 16">Cell wall formation.</text>
</comment>
<dbReference type="PANTHER" id="PTHR21071:SF4">
    <property type="entry name" value="UDP-N-ACETYLENOLPYRUVOYLGLUCOSAMINE REDUCTASE"/>
    <property type="match status" value="1"/>
</dbReference>
<dbReference type="SUPFAM" id="SSF56176">
    <property type="entry name" value="FAD-binding/transporter-associated domain-like"/>
    <property type="match status" value="1"/>
</dbReference>
<dbReference type="InterPro" id="IPR016166">
    <property type="entry name" value="FAD-bd_PCMH"/>
</dbReference>
<keyword evidence="14 16" id="KW-0961">Cell wall biogenesis/degradation</keyword>
<dbReference type="STRING" id="1798338.A3J56_01660"/>
<feature type="active site" description="Proton donor" evidence="16">
    <location>
        <position position="240"/>
    </location>
</feature>
<dbReference type="InterPro" id="IPR016167">
    <property type="entry name" value="FAD-bd_PCMH_sub1"/>
</dbReference>
<evidence type="ECO:0000256" key="12">
    <source>
        <dbReference type="ARBA" id="ARBA00023002"/>
    </source>
</evidence>
<dbReference type="Pfam" id="PF01565">
    <property type="entry name" value="FAD_binding_4"/>
    <property type="match status" value="1"/>
</dbReference>
<comment type="subcellular location">
    <subcellularLocation>
        <location evidence="3 16">Cytoplasm</location>
    </subcellularLocation>
</comment>
<dbReference type="Gene3D" id="3.90.78.10">
    <property type="entry name" value="UDP-N-acetylenolpyruvoylglucosamine reductase, C-terminal domain"/>
    <property type="match status" value="1"/>
</dbReference>
<dbReference type="Gene3D" id="3.30.465.10">
    <property type="match status" value="1"/>
</dbReference>
<dbReference type="InterPro" id="IPR003170">
    <property type="entry name" value="MurB"/>
</dbReference>
<dbReference type="SUPFAM" id="SSF56194">
    <property type="entry name" value="Uridine diphospho-N-Acetylenolpyruvylglucosamine reductase, MurB, C-terminal domain"/>
    <property type="match status" value="1"/>
</dbReference>
<comment type="cofactor">
    <cofactor evidence="1 16">
        <name>FAD</name>
        <dbReference type="ChEBI" id="CHEBI:57692"/>
    </cofactor>
</comment>
<dbReference type="HAMAP" id="MF_00037">
    <property type="entry name" value="MurB"/>
    <property type="match status" value="1"/>
</dbReference>
<evidence type="ECO:0000256" key="2">
    <source>
        <dbReference type="ARBA" id="ARBA00003921"/>
    </source>
</evidence>
<keyword evidence="5 16" id="KW-0963">Cytoplasm</keyword>
<dbReference type="AlphaFoldDB" id="A0A1F5WEK5"/>
<evidence type="ECO:0000256" key="5">
    <source>
        <dbReference type="ARBA" id="ARBA00022490"/>
    </source>
</evidence>
<accession>A0A1F5WEK5</accession>
<dbReference type="EC" id="1.3.1.98" evidence="16"/>
<feature type="active site" evidence="16">
    <location>
        <position position="316"/>
    </location>
</feature>
<comment type="catalytic activity">
    <reaction evidence="15 16">
        <text>UDP-N-acetyl-alpha-D-muramate + NADP(+) = UDP-N-acetyl-3-O-(1-carboxyvinyl)-alpha-D-glucosamine + NADPH + H(+)</text>
        <dbReference type="Rhea" id="RHEA:12248"/>
        <dbReference type="ChEBI" id="CHEBI:15378"/>
        <dbReference type="ChEBI" id="CHEBI:57783"/>
        <dbReference type="ChEBI" id="CHEBI:58349"/>
        <dbReference type="ChEBI" id="CHEBI:68483"/>
        <dbReference type="ChEBI" id="CHEBI:70757"/>
        <dbReference type="EC" id="1.3.1.98"/>
    </reaction>
</comment>
<keyword evidence="7 16" id="KW-0285">Flavoprotein</keyword>
<evidence type="ECO:0000256" key="7">
    <source>
        <dbReference type="ARBA" id="ARBA00022630"/>
    </source>
</evidence>
<evidence type="ECO:0000256" key="6">
    <source>
        <dbReference type="ARBA" id="ARBA00022618"/>
    </source>
</evidence>
<evidence type="ECO:0000256" key="4">
    <source>
        <dbReference type="ARBA" id="ARBA00004752"/>
    </source>
</evidence>
<dbReference type="InterPro" id="IPR011601">
    <property type="entry name" value="MurB_C"/>
</dbReference>
<evidence type="ECO:0000259" key="17">
    <source>
        <dbReference type="PROSITE" id="PS51387"/>
    </source>
</evidence>
<dbReference type="EMBL" id="MFHQ01000030">
    <property type="protein sequence ID" value="OGF74027.1"/>
    <property type="molecule type" value="Genomic_DNA"/>
</dbReference>
<keyword evidence="10 16" id="KW-0133">Cell shape</keyword>
<name>A0A1F5WEK5_9BACT</name>
<keyword evidence="13 16" id="KW-0131">Cell cycle</keyword>